<gene>
    <name evidence="1" type="ORF">PbB2_01166</name>
</gene>
<keyword evidence="2" id="KW-1185">Reference proteome</keyword>
<dbReference type="Proteomes" id="UP000245086">
    <property type="component" value="Unassembled WGS sequence"/>
</dbReference>
<organism evidence="1 2">
    <name type="scientific">Candidatus Phycosocius bacilliformis</name>
    <dbReference type="NCBI Taxonomy" id="1445552"/>
    <lineage>
        <taxon>Bacteria</taxon>
        <taxon>Pseudomonadati</taxon>
        <taxon>Pseudomonadota</taxon>
        <taxon>Alphaproteobacteria</taxon>
        <taxon>Caulobacterales</taxon>
        <taxon>Caulobacterales incertae sedis</taxon>
        <taxon>Candidatus Phycosocius</taxon>
    </lineage>
</organism>
<reference evidence="1" key="1">
    <citation type="journal article" date="2018" name="Genome Announc.">
        <title>Draft Genome Sequence of "Candidatus Phycosocius bacilliformis," an Alphaproteobacterial Ectosymbiont of the Hydrocarbon-Producing Green Alga Botryococcus braunii.</title>
        <authorList>
            <person name="Tanabe Y."/>
            <person name="Yamaguchi H."/>
            <person name="Watanabe M.M."/>
        </authorList>
    </citation>
    <scope>NUCLEOTIDE SEQUENCE [LARGE SCALE GENOMIC DNA]</scope>
    <source>
        <strain evidence="1">BOTRYCO-2</strain>
    </source>
</reference>
<protein>
    <submittedName>
        <fullName evidence="1">Uncharacterized protein</fullName>
    </submittedName>
</protein>
<sequence>MKKVDFMNRFQNSPILRPHFPGISRQCGVTLVIVAALMVPMDAGAMRRAIGTPLISDPNCQIIINPNTASGEMISSLEDGMTGKLLAATGMQPKGMALGIAMGTVLGAQMRGHQVACPSPPPQAAYPTPAQMANGVSPASANAQRAVDWYQPSSNSYYGRERRGPLISAPAPISRPAQVPRDSYVGYAYPLQPTMQQGQVPIVAIPVYPGTAPQAAPVPPR</sequence>
<dbReference type="AlphaFoldDB" id="A0A2P2E8W0"/>
<proteinExistence type="predicted"/>
<comment type="caution">
    <text evidence="1">The sequence shown here is derived from an EMBL/GenBank/DDBJ whole genome shotgun (WGS) entry which is preliminary data.</text>
</comment>
<evidence type="ECO:0000313" key="1">
    <source>
        <dbReference type="EMBL" id="GBF57499.1"/>
    </source>
</evidence>
<dbReference type="EMBL" id="BFBR01000003">
    <property type="protein sequence ID" value="GBF57499.1"/>
    <property type="molecule type" value="Genomic_DNA"/>
</dbReference>
<accession>A0A2P2E8W0</accession>
<evidence type="ECO:0000313" key="2">
    <source>
        <dbReference type="Proteomes" id="UP000245086"/>
    </source>
</evidence>
<name>A0A2P2E8W0_9PROT</name>